<name>A0A9Q6WQ42_9BURK</name>
<keyword evidence="4" id="KW-0963">Cytoplasm</keyword>
<dbReference type="EMBL" id="JAYLVJ010000013">
    <property type="protein sequence ID" value="MEO1754771.1"/>
    <property type="molecule type" value="Genomic_DNA"/>
</dbReference>
<keyword evidence="11" id="KW-0812">Transmembrane</keyword>
<keyword evidence="6" id="KW-0560">Oxidoreductase</keyword>
<evidence type="ECO:0000256" key="1">
    <source>
        <dbReference type="ARBA" id="ARBA00004496"/>
    </source>
</evidence>
<proteinExistence type="inferred from homology"/>
<feature type="transmembrane region" description="Helical" evidence="11">
    <location>
        <begin position="15"/>
        <end position="36"/>
    </location>
</feature>
<evidence type="ECO:0000256" key="7">
    <source>
        <dbReference type="ARBA" id="ARBA00023027"/>
    </source>
</evidence>
<evidence type="ECO:0000256" key="2">
    <source>
        <dbReference type="ARBA" id="ARBA00009463"/>
    </source>
</evidence>
<comment type="subcellular location">
    <subcellularLocation>
        <location evidence="1">Cytoplasm</location>
    </subcellularLocation>
</comment>
<dbReference type="PROSITE" id="PS00067">
    <property type="entry name" value="3HCDH"/>
    <property type="match status" value="1"/>
</dbReference>
<dbReference type="EMBL" id="CP015960">
    <property type="protein sequence ID" value="QLB66872.1"/>
    <property type="molecule type" value="Genomic_DNA"/>
</dbReference>
<evidence type="ECO:0000256" key="8">
    <source>
        <dbReference type="ARBA" id="ARBA00038962"/>
    </source>
</evidence>
<dbReference type="GO" id="GO:0050104">
    <property type="term" value="F:L-gulonate 3-dehydrogenase activity"/>
    <property type="evidence" value="ECO:0007669"/>
    <property type="project" value="UniProtKB-EC"/>
</dbReference>
<evidence type="ECO:0000256" key="9">
    <source>
        <dbReference type="ARBA" id="ARBA00042709"/>
    </source>
</evidence>
<dbReference type="InterPro" id="IPR006180">
    <property type="entry name" value="3-OHacyl-CoA_DH_CS"/>
</dbReference>
<dbReference type="InterPro" id="IPR006108">
    <property type="entry name" value="3HC_DH_C"/>
</dbReference>
<evidence type="ECO:0000259" key="12">
    <source>
        <dbReference type="Pfam" id="PF00725"/>
    </source>
</evidence>
<dbReference type="Proteomes" id="UP001462961">
    <property type="component" value="Unassembled WGS sequence"/>
</dbReference>
<dbReference type="InterPro" id="IPR013328">
    <property type="entry name" value="6PGD_dom2"/>
</dbReference>
<geneLocation type="plasmid" evidence="15">
    <name>unnamed</name>
</geneLocation>
<evidence type="ECO:0000256" key="5">
    <source>
        <dbReference type="ARBA" id="ARBA00022553"/>
    </source>
</evidence>
<dbReference type="InterPro" id="IPR022694">
    <property type="entry name" value="3-OHacyl-CoA_DH"/>
</dbReference>
<geneLocation type="plasmid" evidence="16"/>
<dbReference type="GO" id="GO:0070403">
    <property type="term" value="F:NAD+ binding"/>
    <property type="evidence" value="ECO:0007669"/>
    <property type="project" value="InterPro"/>
</dbReference>
<evidence type="ECO:0000313" key="17">
    <source>
        <dbReference type="Proteomes" id="UP001462961"/>
    </source>
</evidence>
<dbReference type="AlphaFoldDB" id="A0A9Q6WQ42"/>
<evidence type="ECO:0000313" key="14">
    <source>
        <dbReference type="EMBL" id="MEO1754771.1"/>
    </source>
</evidence>
<evidence type="ECO:0000256" key="10">
    <source>
        <dbReference type="PIRSR" id="PIRSR000105-1"/>
    </source>
</evidence>
<evidence type="ECO:0000256" key="11">
    <source>
        <dbReference type="SAM" id="Phobius"/>
    </source>
</evidence>
<gene>
    <name evidence="15" type="ORF">A9O66_30590</name>
    <name evidence="14" type="ORF">VOI32_12620</name>
</gene>
<comment type="subunit">
    <text evidence="3">Homodimer.</text>
</comment>
<evidence type="ECO:0000259" key="13">
    <source>
        <dbReference type="Pfam" id="PF02737"/>
    </source>
</evidence>
<keyword evidence="17" id="KW-1185">Reference proteome</keyword>
<feature type="domain" description="3-hydroxyacyl-CoA dehydrogenase C-terminal" evidence="12">
    <location>
        <begin position="193"/>
        <end position="282"/>
    </location>
</feature>
<dbReference type="InterPro" id="IPR008927">
    <property type="entry name" value="6-PGluconate_DH-like_C_sf"/>
</dbReference>
<protein>
    <recommendedName>
        <fullName evidence="9">L-gulonate 3-dehydrogenase</fullName>
        <ecNumber evidence="8">1.1.1.45</ecNumber>
    </recommendedName>
    <alternativeName>
        <fullName evidence="9">L-gulonate 3-dehydrogenase</fullName>
    </alternativeName>
</protein>
<feature type="domain" description="3-hydroxyacyl-CoA dehydrogenase NAD binding" evidence="13">
    <location>
        <begin position="14"/>
        <end position="189"/>
    </location>
</feature>
<dbReference type="EC" id="1.1.1.45" evidence="8"/>
<organism evidence="15 16">
    <name type="scientific">Paraburkholderia caribensis</name>
    <dbReference type="NCBI Taxonomy" id="75105"/>
    <lineage>
        <taxon>Bacteria</taxon>
        <taxon>Pseudomonadati</taxon>
        <taxon>Pseudomonadota</taxon>
        <taxon>Betaproteobacteria</taxon>
        <taxon>Burkholderiales</taxon>
        <taxon>Burkholderiaceae</taxon>
        <taxon>Paraburkholderia</taxon>
    </lineage>
</organism>
<dbReference type="Pfam" id="PF02737">
    <property type="entry name" value="3HCDH_N"/>
    <property type="match status" value="1"/>
</dbReference>
<keyword evidence="11" id="KW-0472">Membrane</keyword>
<dbReference type="PANTHER" id="PTHR48075:SF1">
    <property type="entry name" value="LAMBDA-CRYSTALLIN HOMOLOG"/>
    <property type="match status" value="1"/>
</dbReference>
<reference evidence="15" key="2">
    <citation type="submission" date="2016-06" db="EMBL/GenBank/DDBJ databases">
        <authorList>
            <person name="Huang P."/>
            <person name="Jiang X."/>
            <person name="Liu X."/>
        </authorList>
    </citation>
    <scope>NUCLEOTIDE SEQUENCE</scope>
    <source>
        <strain evidence="15">852011</strain>
        <plasmid evidence="15">unnamed</plasmid>
    </source>
</reference>
<dbReference type="InterPro" id="IPR036291">
    <property type="entry name" value="NAD(P)-bd_dom_sf"/>
</dbReference>
<comment type="similarity">
    <text evidence="2">Belongs to the 3-hydroxyacyl-CoA dehydrogenase family.</text>
</comment>
<dbReference type="Gene3D" id="3.40.50.720">
    <property type="entry name" value="NAD(P)-binding Rossmann-like Domain"/>
    <property type="match status" value="1"/>
</dbReference>
<keyword evidence="5" id="KW-0597">Phosphoprotein</keyword>
<dbReference type="RefSeq" id="WP_107201455.1">
    <property type="nucleotide sequence ID" value="NZ_CP015960.1"/>
</dbReference>
<dbReference type="SUPFAM" id="SSF48179">
    <property type="entry name" value="6-phosphogluconate dehydrogenase C-terminal domain-like"/>
    <property type="match status" value="1"/>
</dbReference>
<dbReference type="Proteomes" id="UP000509548">
    <property type="component" value="Plasmid unnamed"/>
</dbReference>
<dbReference type="InterPro" id="IPR006176">
    <property type="entry name" value="3-OHacyl-CoA_DH_NAD-bd"/>
</dbReference>
<dbReference type="SUPFAM" id="SSF51735">
    <property type="entry name" value="NAD(P)-binding Rossmann-fold domains"/>
    <property type="match status" value="1"/>
</dbReference>
<dbReference type="Pfam" id="PF00725">
    <property type="entry name" value="3HCDH"/>
    <property type="match status" value="1"/>
</dbReference>
<accession>A0A9Q6WQ42</accession>
<evidence type="ECO:0000256" key="4">
    <source>
        <dbReference type="ARBA" id="ARBA00022490"/>
    </source>
</evidence>
<dbReference type="PIRSF" id="PIRSF000105">
    <property type="entry name" value="HCDH"/>
    <property type="match status" value="1"/>
</dbReference>
<dbReference type="PANTHER" id="PTHR48075">
    <property type="entry name" value="3-HYDROXYACYL-COA DEHYDROGENASE FAMILY PROTEIN"/>
    <property type="match status" value="1"/>
</dbReference>
<dbReference type="GO" id="GO:0005737">
    <property type="term" value="C:cytoplasm"/>
    <property type="evidence" value="ECO:0007669"/>
    <property type="project" value="UniProtKB-SubCell"/>
</dbReference>
<evidence type="ECO:0000313" key="15">
    <source>
        <dbReference type="EMBL" id="QLB66872.1"/>
    </source>
</evidence>
<keyword evidence="7" id="KW-0520">NAD</keyword>
<evidence type="ECO:0000313" key="16">
    <source>
        <dbReference type="Proteomes" id="UP000509548"/>
    </source>
</evidence>
<keyword evidence="11" id="KW-1133">Transmembrane helix</keyword>
<keyword evidence="15" id="KW-0614">Plasmid</keyword>
<sequence>MNTSKVKHPLDQKKVVVIGGGVIGASWAALFLANGLRVVINDPQPGIESKVCDYVAQAMPALQALGYDMRAALQQLSFESDLANAVADADFVQENGPERADFKTALWATIERSAPAHCLFFSSSSGIPASIQASQMQSPGRLIIGHPFNPPHLLPLVEVVPNPQTARALIDASLDFYRALGKCPLEIRKEIDGFVANRLQSAIFRECVYLVSQGVITAADLDSVVTQSLGIRWATNGPFLSFHLGGGDGGFSHFVDHLAPGMETRWREQLASTVHFDEATKKLLVEQIESGYGDRTIAQLAEARDEREITIINSARKAAQ</sequence>
<dbReference type="Gene3D" id="1.10.1040.10">
    <property type="entry name" value="N-(1-d-carboxylethyl)-l-norvaline Dehydrogenase, domain 2"/>
    <property type="match status" value="1"/>
</dbReference>
<reference evidence="15 16" key="1">
    <citation type="journal article" date="2014" name="Genome Announc.">
        <title>Draft Genome Sequence of the Haloacid-Degrading Burkholderia caribensis Strain MBA4.</title>
        <authorList>
            <person name="Pan Y."/>
            <person name="Kong K.F."/>
            <person name="Tsang J.S."/>
        </authorList>
    </citation>
    <scope>NUCLEOTIDE SEQUENCE [LARGE SCALE GENOMIC DNA]</scope>
    <source>
        <strain evidence="15 16">852011</strain>
    </source>
</reference>
<feature type="site" description="Important for catalytic activity" evidence="10">
    <location>
        <position position="146"/>
    </location>
</feature>
<evidence type="ECO:0000256" key="6">
    <source>
        <dbReference type="ARBA" id="ARBA00023002"/>
    </source>
</evidence>
<dbReference type="GO" id="GO:0006631">
    <property type="term" value="P:fatty acid metabolic process"/>
    <property type="evidence" value="ECO:0007669"/>
    <property type="project" value="InterPro"/>
</dbReference>
<reference evidence="14 17" key="3">
    <citation type="submission" date="2024-01" db="EMBL/GenBank/DDBJ databases">
        <title>The diversity of rhizobia nodulating Mimosa spp. in eleven states of Brazil covering several biomes is determined by host plant, location, and edaphic factors.</title>
        <authorList>
            <person name="Rouws L."/>
            <person name="Barauna A."/>
            <person name="Beukes C."/>
            <person name="De Faria S.M."/>
            <person name="Gross E."/>
            <person name="Dos Reis Junior F.B."/>
            <person name="Simon M."/>
            <person name="Maluk M."/>
            <person name="Odee D.W."/>
            <person name="Kenicer G."/>
            <person name="Young J.P.W."/>
            <person name="Reis V.M."/>
            <person name="Zilli J."/>
            <person name="James E.K."/>
        </authorList>
    </citation>
    <scope>NUCLEOTIDE SEQUENCE [LARGE SCALE GENOMIC DNA]</scope>
    <source>
        <strain evidence="14 17">JHI1651</strain>
    </source>
</reference>
<evidence type="ECO:0000256" key="3">
    <source>
        <dbReference type="ARBA" id="ARBA00011738"/>
    </source>
</evidence>